<dbReference type="PANTHER" id="PTHR24252">
    <property type="entry name" value="ACROSIN-RELATED"/>
    <property type="match status" value="1"/>
</dbReference>
<keyword evidence="2" id="KW-0812">Transmembrane</keyword>
<dbReference type="PRINTS" id="PR00722">
    <property type="entry name" value="CHYMOTRYPSIN"/>
</dbReference>
<dbReference type="GO" id="GO:0006508">
    <property type="term" value="P:proteolysis"/>
    <property type="evidence" value="ECO:0007669"/>
    <property type="project" value="InterPro"/>
</dbReference>
<keyword evidence="7" id="KW-1267">Proteomics identification</keyword>
<dbReference type="OrthoDB" id="5790020at2759"/>
<dbReference type="WormBase" id="F15B9.5a">
    <property type="protein sequence ID" value="CE45294"/>
    <property type="gene ID" value="WBGene00008849"/>
    <property type="gene designation" value="try-10"/>
</dbReference>
<evidence type="ECO:0007829" key="7">
    <source>
        <dbReference type="PeptideAtlas" id="E1B6T7"/>
    </source>
</evidence>
<proteinExistence type="evidence at protein level"/>
<dbReference type="Proteomes" id="UP000001940">
    <property type="component" value="Chromosome V"/>
</dbReference>
<feature type="domain" description="Peptidase S1" evidence="3">
    <location>
        <begin position="75"/>
        <end position="328"/>
    </location>
</feature>
<evidence type="ECO:0000313" key="5">
    <source>
        <dbReference type="Proteomes" id="UP000001940"/>
    </source>
</evidence>
<dbReference type="SMART" id="SM00020">
    <property type="entry name" value="Tryp_SPc"/>
    <property type="match status" value="1"/>
</dbReference>
<organism evidence="4 5">
    <name type="scientific">Caenorhabditis elegans</name>
    <dbReference type="NCBI Taxonomy" id="6239"/>
    <lineage>
        <taxon>Eukaryota</taxon>
        <taxon>Metazoa</taxon>
        <taxon>Ecdysozoa</taxon>
        <taxon>Nematoda</taxon>
        <taxon>Chromadorea</taxon>
        <taxon>Rhabditida</taxon>
        <taxon>Rhabditina</taxon>
        <taxon>Rhabditomorpha</taxon>
        <taxon>Rhabditoidea</taxon>
        <taxon>Rhabditidae</taxon>
        <taxon>Peloderinae</taxon>
        <taxon>Caenorhabditis</taxon>
    </lineage>
</organism>
<dbReference type="HOGENOM" id="CLU_925133_0_0_1"/>
<feature type="transmembrane region" description="Helical" evidence="2">
    <location>
        <begin position="58"/>
        <end position="79"/>
    </location>
</feature>
<dbReference type="AGR" id="WB:WBGene00008849"/>
<keyword evidence="2" id="KW-0472">Membrane</keyword>
<dbReference type="GO" id="GO:0005615">
    <property type="term" value="C:extracellular space"/>
    <property type="evidence" value="ECO:0000318"/>
    <property type="project" value="GO_Central"/>
</dbReference>
<evidence type="ECO:0000259" key="3">
    <source>
        <dbReference type="PROSITE" id="PS50240"/>
    </source>
</evidence>
<dbReference type="MEROPS" id="S01.102"/>
<dbReference type="InParanoid" id="E1B6T7"/>
<evidence type="ECO:0000313" key="6">
    <source>
        <dbReference type="WormBase" id="F15B9.5a"/>
    </source>
</evidence>
<keyword evidence="1" id="KW-1015">Disulfide bond</keyword>
<dbReference type="PhylomeDB" id="E1B6T7"/>
<dbReference type="InterPro" id="IPR001314">
    <property type="entry name" value="Peptidase_S1A"/>
</dbReference>
<dbReference type="SMR" id="E1B6T7"/>
<dbReference type="Bgee" id="WBGene00008849">
    <property type="expression patterns" value="Expressed in adult organism and 2 other cell types or tissues"/>
</dbReference>
<dbReference type="PROSITE" id="PS50240">
    <property type="entry name" value="TRYPSIN_DOM"/>
    <property type="match status" value="1"/>
</dbReference>
<dbReference type="EMBL" id="BX284605">
    <property type="protein sequence ID" value="CBW48359.1"/>
    <property type="molecule type" value="Genomic_DNA"/>
</dbReference>
<accession>E1B6T7</accession>
<keyword evidence="5" id="KW-1185">Reference proteome</keyword>
<dbReference type="GO" id="GO:0004252">
    <property type="term" value="F:serine-type endopeptidase activity"/>
    <property type="evidence" value="ECO:0007669"/>
    <property type="project" value="InterPro"/>
</dbReference>
<dbReference type="PANTHER" id="PTHR24252:SF7">
    <property type="entry name" value="HYALIN"/>
    <property type="match status" value="1"/>
</dbReference>
<protein>
    <submittedName>
        <fullName evidence="4">Peptidase S1 domain-containing protein</fullName>
    </submittedName>
</protein>
<dbReference type="InterPro" id="IPR001254">
    <property type="entry name" value="Trypsin_dom"/>
</dbReference>
<dbReference type="InterPro" id="IPR043504">
    <property type="entry name" value="Peptidase_S1_PA_chymotrypsin"/>
</dbReference>
<dbReference type="AlphaFoldDB" id="E1B6T7"/>
<dbReference type="SUPFAM" id="SSF50494">
    <property type="entry name" value="Trypsin-like serine proteases"/>
    <property type="match status" value="1"/>
</dbReference>
<dbReference type="eggNOG" id="ENOG502QRMI">
    <property type="taxonomic scope" value="Eukaryota"/>
</dbReference>
<dbReference type="RefSeq" id="NP_001256475.1">
    <property type="nucleotide sequence ID" value="NM_001269546.4"/>
</dbReference>
<dbReference type="OMA" id="FRSHAMA"/>
<dbReference type="ExpressionAtlas" id="E1B6T7">
    <property type="expression patterns" value="baseline"/>
</dbReference>
<evidence type="ECO:0000313" key="4">
    <source>
        <dbReference type="EMBL" id="CBW48359.1"/>
    </source>
</evidence>
<dbReference type="Pfam" id="PF00089">
    <property type="entry name" value="Trypsin"/>
    <property type="match status" value="1"/>
</dbReference>
<dbReference type="PaxDb" id="6239-F15B9.5a"/>
<reference evidence="4 5" key="1">
    <citation type="journal article" date="1998" name="Science">
        <title>Genome sequence of the nematode C. elegans: a platform for investigating biology.</title>
        <authorList>
            <consortium name="The C. elegans sequencing consortium"/>
            <person name="Sulson J.E."/>
            <person name="Waterston R."/>
        </authorList>
    </citation>
    <scope>NUCLEOTIDE SEQUENCE [LARGE SCALE GENOMIC DNA]</scope>
    <source>
        <strain evidence="4 5">Bristol N2</strain>
    </source>
</reference>
<dbReference type="PeptideAtlas" id="E1B6T7"/>
<keyword evidence="2" id="KW-1133">Transmembrane helix</keyword>
<dbReference type="InterPro" id="IPR009003">
    <property type="entry name" value="Peptidase_S1_PA"/>
</dbReference>
<evidence type="ECO:0000256" key="2">
    <source>
        <dbReference type="SAM" id="Phobius"/>
    </source>
</evidence>
<sequence>MGGAVIRKCSTIWPNPFVSSAALNIYCQRTFCLLNTKWIIITCISSIRFLKSFTISKTMNFFILLLSFISYSTSIINGFSANSFDTLSLASVITRFPDGTTNVCGGVLIAPSIVITSAHCVFSGDDFAVTAKVTLGDVHLNKHDDGEQEFRSHAMAISKKFFNDASEANDDVAVIFLPQRADVCHSPLSLQIAKLPSTGSVNFKETAPLTQLQLETSVCYVAGWGKTENKTAKYSDSVRQMMVNLSVRRIGKRKYLIAKAVTGSSRACMGDSGSPVYCFVNGKRILVGTVAHIGSFSKMSEQDPSNHISFCRDFEYTFVSDWRESSERVVEILQKYGELYQLNEGQNMCFGSGIF</sequence>
<dbReference type="GO" id="GO:0045087">
    <property type="term" value="P:innate immune response"/>
    <property type="evidence" value="ECO:0000318"/>
    <property type="project" value="GO_Central"/>
</dbReference>
<dbReference type="STRING" id="6239.F15B9.5a.1"/>
<dbReference type="Gene3D" id="2.40.10.10">
    <property type="entry name" value="Trypsin-like serine proteases"/>
    <property type="match status" value="1"/>
</dbReference>
<dbReference type="GeneID" id="179787"/>
<dbReference type="KEGG" id="cel:CELE_F15B9.5"/>
<dbReference type="CTD" id="179787"/>
<name>E1B6T7_CAEEL</name>
<evidence type="ECO:0000256" key="1">
    <source>
        <dbReference type="ARBA" id="ARBA00023157"/>
    </source>
</evidence>
<gene>
    <name evidence="4 6" type="primary">try-10</name>
    <name evidence="4" type="ORF">CELE_F15B9.5</name>
    <name evidence="6" type="ORF">F15B9.5</name>
</gene>